<dbReference type="InterPro" id="IPR030678">
    <property type="entry name" value="Peptide/Ni-bd"/>
</dbReference>
<dbReference type="GO" id="GO:0030288">
    <property type="term" value="C:outer membrane-bounded periplasmic space"/>
    <property type="evidence" value="ECO:0007669"/>
    <property type="project" value="UniProtKB-ARBA"/>
</dbReference>
<dbReference type="Gene3D" id="3.90.76.10">
    <property type="entry name" value="Dipeptide-binding Protein, Domain 1"/>
    <property type="match status" value="1"/>
</dbReference>
<dbReference type="InterPro" id="IPR039424">
    <property type="entry name" value="SBP_5"/>
</dbReference>
<feature type="domain" description="Solute-binding protein family 5" evidence="6">
    <location>
        <begin position="131"/>
        <end position="500"/>
    </location>
</feature>
<evidence type="ECO:0000313" key="7">
    <source>
        <dbReference type="EMBL" id="CAA9550331.1"/>
    </source>
</evidence>
<dbReference type="Pfam" id="PF00496">
    <property type="entry name" value="SBP_bac_5"/>
    <property type="match status" value="1"/>
</dbReference>
<dbReference type="AlphaFoldDB" id="A0A6J4UGR5"/>
<evidence type="ECO:0000256" key="3">
    <source>
        <dbReference type="ARBA" id="ARBA00022729"/>
    </source>
</evidence>
<evidence type="ECO:0000259" key="6">
    <source>
        <dbReference type="Pfam" id="PF00496"/>
    </source>
</evidence>
<dbReference type="GO" id="GO:0015833">
    <property type="term" value="P:peptide transport"/>
    <property type="evidence" value="ECO:0007669"/>
    <property type="project" value="TreeGrafter"/>
</dbReference>
<dbReference type="InterPro" id="IPR000914">
    <property type="entry name" value="SBP_5_dom"/>
</dbReference>
<sequence length="587" mass="64661">MDRTMRGARFRPFGWLTALLIAMLLAPAAATLAQDATPGASPAASPAGSPVALGETIQSPTRDQLRGEIDAELGYTEAARQGGTFIDAGISDIQTLNPLLSEEVQTSTVMGLIYDSLIGGDPRTGQPAPLGLADSWEIAPDRVTYTFHLNQAAKFHDGVDVTAEDVVFSMDALADEATGSTYTGTFNSAVTSYRAVDADTVELVASEPLASFLYDIFAIYIVPKHIWGTVPFDQWKTHPASTGQDTSMVIGSGPFKFQEWRQGESVTLVRNDDFYGKVPYIDGYSLRIWPDQQQVVNALLNDELDVAALEPADVSAIEGTEGIVVTDYSTQGFTYIEFNLDPAVTTLFQDARVRQALFYAMDREAIVNDILLGYGEVAQGTQPVISYAYAPDQITTQYTFDQERARQLLTEAGWTDTNGDGTVDREGQEMAFEYLYPSGSPTSDQIVAYLQDAWGQVGVEMTPRALEFPALIEATTTTPTFAVAHYGFTWDASFIQDAMFGCDQYQVGFNDMRYCNPQLDEIHNAARREFDEERRAQLLIEASNIVNEEVPVIVTHFSQDIVAYNDRLQNYTPGPWGVELTYVWIQE</sequence>
<dbReference type="Gene3D" id="3.40.190.10">
    <property type="entry name" value="Periplasmic binding protein-like II"/>
    <property type="match status" value="1"/>
</dbReference>
<keyword evidence="2" id="KW-0813">Transport</keyword>
<keyword evidence="3 5" id="KW-0732">Signal</keyword>
<name>A0A6J4UGR5_9BACT</name>
<evidence type="ECO:0000256" key="5">
    <source>
        <dbReference type="SAM" id="SignalP"/>
    </source>
</evidence>
<evidence type="ECO:0000256" key="4">
    <source>
        <dbReference type="SAM" id="MobiDB-lite"/>
    </source>
</evidence>
<dbReference type="PANTHER" id="PTHR30290:SF9">
    <property type="entry name" value="OLIGOPEPTIDE-BINDING PROTEIN APPA"/>
    <property type="match status" value="1"/>
</dbReference>
<dbReference type="PIRSF" id="PIRSF002741">
    <property type="entry name" value="MppA"/>
    <property type="match status" value="1"/>
</dbReference>
<protein>
    <submittedName>
        <fullName evidence="7">Oligopeptide ABC transporter, periplasmic oligopeptide-binding protein OppA</fullName>
    </submittedName>
</protein>
<feature type="region of interest" description="Disordered" evidence="4">
    <location>
        <begin position="36"/>
        <end position="61"/>
    </location>
</feature>
<dbReference type="SUPFAM" id="SSF53850">
    <property type="entry name" value="Periplasmic binding protein-like II"/>
    <property type="match status" value="1"/>
</dbReference>
<accession>A0A6J4UGR5</accession>
<gene>
    <name evidence="7" type="ORF">AVDCRST_MAG70-867</name>
</gene>
<evidence type="ECO:0000256" key="2">
    <source>
        <dbReference type="ARBA" id="ARBA00022448"/>
    </source>
</evidence>
<reference evidence="7" key="1">
    <citation type="submission" date="2020-02" db="EMBL/GenBank/DDBJ databases">
        <authorList>
            <person name="Meier V. D."/>
        </authorList>
    </citation>
    <scope>NUCLEOTIDE SEQUENCE</scope>
    <source>
        <strain evidence="7">AVDCRST_MAG70</strain>
    </source>
</reference>
<dbReference type="Gene3D" id="3.10.105.10">
    <property type="entry name" value="Dipeptide-binding Protein, Domain 3"/>
    <property type="match status" value="1"/>
</dbReference>
<feature type="signal peptide" evidence="5">
    <location>
        <begin position="1"/>
        <end position="33"/>
    </location>
</feature>
<evidence type="ECO:0000256" key="1">
    <source>
        <dbReference type="ARBA" id="ARBA00005695"/>
    </source>
</evidence>
<dbReference type="EMBL" id="CADCWH010000134">
    <property type="protein sequence ID" value="CAA9550331.1"/>
    <property type="molecule type" value="Genomic_DNA"/>
</dbReference>
<feature type="compositionally biased region" description="Low complexity" evidence="4">
    <location>
        <begin position="36"/>
        <end position="50"/>
    </location>
</feature>
<organism evidence="7">
    <name type="scientific">uncultured Thermomicrobiales bacterium</name>
    <dbReference type="NCBI Taxonomy" id="1645740"/>
    <lineage>
        <taxon>Bacteria</taxon>
        <taxon>Pseudomonadati</taxon>
        <taxon>Thermomicrobiota</taxon>
        <taxon>Thermomicrobia</taxon>
        <taxon>Thermomicrobiales</taxon>
        <taxon>environmental samples</taxon>
    </lineage>
</organism>
<comment type="similarity">
    <text evidence="1">Belongs to the bacterial solute-binding protein 5 family.</text>
</comment>
<dbReference type="PANTHER" id="PTHR30290">
    <property type="entry name" value="PERIPLASMIC BINDING COMPONENT OF ABC TRANSPORTER"/>
    <property type="match status" value="1"/>
</dbReference>
<proteinExistence type="inferred from homology"/>
<dbReference type="GO" id="GO:0043190">
    <property type="term" value="C:ATP-binding cassette (ABC) transporter complex"/>
    <property type="evidence" value="ECO:0007669"/>
    <property type="project" value="InterPro"/>
</dbReference>
<feature type="chain" id="PRO_5027113126" evidence="5">
    <location>
        <begin position="34"/>
        <end position="587"/>
    </location>
</feature>
<dbReference type="GO" id="GO:1904680">
    <property type="term" value="F:peptide transmembrane transporter activity"/>
    <property type="evidence" value="ECO:0007669"/>
    <property type="project" value="TreeGrafter"/>
</dbReference>